<dbReference type="Gene3D" id="3.40.630.30">
    <property type="match status" value="1"/>
</dbReference>
<protein>
    <recommendedName>
        <fullName evidence="3">N-acetyltransferase domain-containing protein</fullName>
    </recommendedName>
</protein>
<dbReference type="SUPFAM" id="SSF55729">
    <property type="entry name" value="Acyl-CoA N-acyltransferases (Nat)"/>
    <property type="match status" value="1"/>
</dbReference>
<proteinExistence type="predicted"/>
<dbReference type="STRING" id="33881.NS184_02705"/>
<name>A0A175S0R7_9MICO</name>
<dbReference type="Pfam" id="PF00583">
    <property type="entry name" value="Acetyltransf_1"/>
    <property type="match status" value="1"/>
</dbReference>
<dbReference type="RefSeq" id="WP_058724603.1">
    <property type="nucleotide sequence ID" value="NZ_LDQC01000015.1"/>
</dbReference>
<evidence type="ECO:0000313" key="4">
    <source>
        <dbReference type="EMBL" id="KTR09543.1"/>
    </source>
</evidence>
<reference evidence="4 5" key="1">
    <citation type="journal article" date="2016" name="Front. Microbiol.">
        <title>Genomic Resource of Rice Seed Associated Bacteria.</title>
        <authorList>
            <person name="Midha S."/>
            <person name="Bansal K."/>
            <person name="Sharma S."/>
            <person name="Kumar N."/>
            <person name="Patil P.P."/>
            <person name="Chaudhry V."/>
            <person name="Patil P.B."/>
        </authorList>
    </citation>
    <scope>NUCLEOTIDE SEQUENCE [LARGE SCALE GENOMIC DNA]</scope>
    <source>
        <strain evidence="4 5">NS184</strain>
    </source>
</reference>
<dbReference type="PANTHER" id="PTHR43877:SF2">
    <property type="entry name" value="AMINOALKYLPHOSPHONATE N-ACETYLTRANSFERASE-RELATED"/>
    <property type="match status" value="1"/>
</dbReference>
<evidence type="ECO:0000256" key="2">
    <source>
        <dbReference type="ARBA" id="ARBA00023315"/>
    </source>
</evidence>
<dbReference type="AlphaFoldDB" id="A0A175S0R7"/>
<dbReference type="InterPro" id="IPR050832">
    <property type="entry name" value="Bact_Acetyltransf"/>
</dbReference>
<keyword evidence="2" id="KW-0012">Acyltransferase</keyword>
<evidence type="ECO:0000313" key="5">
    <source>
        <dbReference type="Proteomes" id="UP000078252"/>
    </source>
</evidence>
<sequence>MTVRDARQADARPIAELIKQAKADAMPWLPVVHSLEEDVAWVSAVLLPEHRVRVAAVRSDHIVGVVAARPGWIDQLYVATPHRRSGLGSVLLADALDEQRGAVRLWVFARNAAARHFYESRGFHAVRTTDGHDNEEQEPDVLYVSD</sequence>
<dbReference type="InterPro" id="IPR016181">
    <property type="entry name" value="Acyl_CoA_acyltransferase"/>
</dbReference>
<gene>
    <name evidence="4" type="ORF">NS184_02705</name>
</gene>
<evidence type="ECO:0000259" key="3">
    <source>
        <dbReference type="PROSITE" id="PS51186"/>
    </source>
</evidence>
<evidence type="ECO:0000256" key="1">
    <source>
        <dbReference type="ARBA" id="ARBA00022679"/>
    </source>
</evidence>
<dbReference type="PATRIC" id="fig|33881.3.peg.543"/>
<dbReference type="CDD" id="cd04301">
    <property type="entry name" value="NAT_SF"/>
    <property type="match status" value="1"/>
</dbReference>
<dbReference type="InterPro" id="IPR000182">
    <property type="entry name" value="GNAT_dom"/>
</dbReference>
<feature type="domain" description="N-acetyltransferase" evidence="3">
    <location>
        <begin position="1"/>
        <end position="146"/>
    </location>
</feature>
<comment type="caution">
    <text evidence="4">The sequence shown here is derived from an EMBL/GenBank/DDBJ whole genome shotgun (WGS) entry which is preliminary data.</text>
</comment>
<keyword evidence="1" id="KW-0808">Transferase</keyword>
<organism evidence="4 5">
    <name type="scientific">Curtobacterium luteum</name>
    <dbReference type="NCBI Taxonomy" id="33881"/>
    <lineage>
        <taxon>Bacteria</taxon>
        <taxon>Bacillati</taxon>
        <taxon>Actinomycetota</taxon>
        <taxon>Actinomycetes</taxon>
        <taxon>Micrococcales</taxon>
        <taxon>Microbacteriaceae</taxon>
        <taxon>Curtobacterium</taxon>
    </lineage>
</organism>
<dbReference type="PROSITE" id="PS51186">
    <property type="entry name" value="GNAT"/>
    <property type="match status" value="1"/>
</dbReference>
<dbReference type="EMBL" id="LDQC01000015">
    <property type="protein sequence ID" value="KTR09543.1"/>
    <property type="molecule type" value="Genomic_DNA"/>
</dbReference>
<dbReference type="GO" id="GO:0016747">
    <property type="term" value="F:acyltransferase activity, transferring groups other than amino-acyl groups"/>
    <property type="evidence" value="ECO:0007669"/>
    <property type="project" value="InterPro"/>
</dbReference>
<dbReference type="PANTHER" id="PTHR43877">
    <property type="entry name" value="AMINOALKYLPHOSPHONATE N-ACETYLTRANSFERASE-RELATED-RELATED"/>
    <property type="match status" value="1"/>
</dbReference>
<accession>A0A175S0R7</accession>
<dbReference type="Proteomes" id="UP000078252">
    <property type="component" value="Unassembled WGS sequence"/>
</dbReference>